<feature type="domain" description="Dynein heavy chain tail" evidence="2">
    <location>
        <begin position="217"/>
        <end position="762"/>
    </location>
</feature>
<dbReference type="GO" id="GO:0005858">
    <property type="term" value="C:axonemal dynein complex"/>
    <property type="evidence" value="ECO:0007669"/>
    <property type="project" value="TreeGrafter"/>
</dbReference>
<feature type="region of interest" description="Disordered" evidence="1">
    <location>
        <begin position="1"/>
        <end position="41"/>
    </location>
</feature>
<gene>
    <name evidence="4" type="ORF">Dbus_chr2Lg676</name>
</gene>
<dbReference type="STRING" id="30019.A0A0M4E0F8"/>
<proteinExistence type="predicted"/>
<feature type="domain" description="Dynein axonemal heavy chain 2/5/8 coiled-coil" evidence="3">
    <location>
        <begin position="1083"/>
        <end position="1202"/>
    </location>
</feature>
<protein>
    <submittedName>
        <fullName evidence="4">CG9068</fullName>
    </submittedName>
</protein>
<evidence type="ECO:0000259" key="3">
    <source>
        <dbReference type="Pfam" id="PF25007"/>
    </source>
</evidence>
<dbReference type="OrthoDB" id="447173at2759"/>
<dbReference type="PANTHER" id="PTHR46532">
    <property type="entry name" value="MALE FERTILITY FACTOR KL5"/>
    <property type="match status" value="1"/>
</dbReference>
<dbReference type="SMR" id="A0A0M4E0F8"/>
<feature type="compositionally biased region" description="Acidic residues" evidence="1">
    <location>
        <begin position="7"/>
        <end position="19"/>
    </location>
</feature>
<dbReference type="EMBL" id="CP012523">
    <property type="protein sequence ID" value="ALC38591.1"/>
    <property type="molecule type" value="Genomic_DNA"/>
</dbReference>
<dbReference type="Pfam" id="PF08385">
    <property type="entry name" value="DHC_N1"/>
    <property type="match status" value="1"/>
</dbReference>
<dbReference type="PANTHER" id="PTHR46532:SF11">
    <property type="entry name" value="DYNEIN AXONEMAL HEAVY CHAIN 12"/>
    <property type="match status" value="1"/>
</dbReference>
<dbReference type="InterPro" id="IPR056759">
    <property type="entry name" value="DYH2-5-8_CC"/>
</dbReference>
<dbReference type="Proteomes" id="UP000494163">
    <property type="component" value="Chromosome 2L"/>
</dbReference>
<feature type="compositionally biased region" description="Basic and acidic residues" evidence="1">
    <location>
        <begin position="20"/>
        <end position="33"/>
    </location>
</feature>
<dbReference type="OMA" id="DHRDWHE"/>
<dbReference type="GO" id="GO:0007018">
    <property type="term" value="P:microtubule-based movement"/>
    <property type="evidence" value="ECO:0007669"/>
    <property type="project" value="InterPro"/>
</dbReference>
<dbReference type="Pfam" id="PF25007">
    <property type="entry name" value="DYH2-5-8_CC"/>
    <property type="match status" value="1"/>
</dbReference>
<evidence type="ECO:0000313" key="4">
    <source>
        <dbReference type="EMBL" id="ALC38591.1"/>
    </source>
</evidence>
<organism evidence="4 5">
    <name type="scientific">Drosophila busckii</name>
    <name type="common">Fruit fly</name>
    <dbReference type="NCBI Taxonomy" id="30019"/>
    <lineage>
        <taxon>Eukaryota</taxon>
        <taxon>Metazoa</taxon>
        <taxon>Ecdysozoa</taxon>
        <taxon>Arthropoda</taxon>
        <taxon>Hexapoda</taxon>
        <taxon>Insecta</taxon>
        <taxon>Pterygota</taxon>
        <taxon>Neoptera</taxon>
        <taxon>Endopterygota</taxon>
        <taxon>Diptera</taxon>
        <taxon>Brachycera</taxon>
        <taxon>Muscomorpha</taxon>
        <taxon>Ephydroidea</taxon>
        <taxon>Drosophilidae</taxon>
        <taxon>Drosophila</taxon>
    </lineage>
</organism>
<dbReference type="AlphaFoldDB" id="A0A0M4E0F8"/>
<evidence type="ECO:0000313" key="5">
    <source>
        <dbReference type="Proteomes" id="UP000494163"/>
    </source>
</evidence>
<accession>A0A0M4E0F8</accession>
<evidence type="ECO:0000256" key="1">
    <source>
        <dbReference type="SAM" id="MobiDB-lite"/>
    </source>
</evidence>
<evidence type="ECO:0000259" key="2">
    <source>
        <dbReference type="Pfam" id="PF08385"/>
    </source>
</evidence>
<reference evidence="4 5" key="1">
    <citation type="submission" date="2015-08" db="EMBL/GenBank/DDBJ databases">
        <title>Ancestral chromatin configuration constrains chromatin evolution on differentiating sex chromosomes in Drosophila.</title>
        <authorList>
            <person name="Zhou Q."/>
            <person name="Bachtrog D."/>
        </authorList>
    </citation>
    <scope>NUCLEOTIDE SEQUENCE [LARGE SCALE GENOMIC DNA]</scope>
    <source>
        <tissue evidence="4">Whole larvae</tissue>
    </source>
</reference>
<keyword evidence="5" id="KW-1185">Reference proteome</keyword>
<sequence length="1224" mass="142488">MTTSSAVEDELLTDSDLSDDEARVVELKPEELRPATPRPSYTDEELNQLMEYVQRMTILQTLDQRDWNEQALDTIRRWLEVDISEPLLSIYYEGNTLSATLGLPPVPVQDLSYFLRATHNEIFTVDGFHDEVHFGTLHSDVDSCLLHLLERLYAPSFQSFKAWNATVRERFCVSLNKFLTLLTCMNSKLAGMAVLHVPYVHHELDAPDSLVCDRALVSKLERVAVYWATQLRTLLGDSNLVAPNELATIQDEYEFWEYRFEVLQGLNSQLAQLDVQRLLQVLRQWNSVHMPQLDALVKAAQLEQALAWDNLKYLQLLLEPCARIEQVASPADVSALMPKILHVLRFIWQHSSYYKIGERITGLFSKLSNQLIKYCTQKLQLESILKDCRPRFGLEMCQLSLDCCLAYKEHVLRMQCGWPLNQGIVFNHVVAFMERLRSLLDICESMIVYGRLDEQQAIAAPSFGGTQGAQLEQLAASVEQQYMANLDQLRAGAQQLLNVHSGAWYAQLASYRGHMQRLEQTQEQLLLQVFRAVCNVEEQLEALNVLYYYSYSARLRKTYLRQVSKLWTLFGQDMDVTARQLLQQRPQHESWLSRALSCRNSLERLSWLRQRLHSCHISWLPPVPEASVQLAKFELLHAEFERELRLAYMQWQGVYNTRKMGQANQQLEQYLLLRVKGLLQCQLDLGLLSSCSQAQHFEHLGFGIPLPLRKIYERHELLLLIYNSLLQLCLSYNSILCHLSPRERKLFKPLITQCDRQLAPALFRHTFAAVLECQDNYQLWLQDALLEIEQLRLSVQLYKRANRQIALHCEQICDTRLLDFNFSGAVDIAVFEQQLSNWLSRASKSLRQHYNNIVELMLAVSWEFDEFKDELCSEWPQYVNVFDDMLGSAFLCCMRTSLMLLLAALRLDEHMAPAPVLVTESDVREGQIVLTPDMESIADVLLGIIDRMYSLVDQLPRLGYKLKLPKEQQRSGFAKVFREDAECLQLVRGIELELDTQRSDIEQYVQHWQQHQALWQLSEETFTQRLMTSAKTARIFEASIEQYSALADEICFVNAIAHVHFVLINQNAIKSTLLDWIEKWQALNIKLLLQHATYLMQSIYRYMQRNERKVLQVPRTLRESLLAKQLYERLLLDLPLMQQRCVPMMELFVLLHKYHVGMSDETQQQVIELESSWLHYLQTLAEAEELLDTEETEDHKQLLLQHAEKFKQLLKQFHEDFYSKLPKK</sequence>
<dbReference type="InterPro" id="IPR026983">
    <property type="entry name" value="DHC"/>
</dbReference>
<dbReference type="GO" id="GO:0045505">
    <property type="term" value="F:dynein intermediate chain binding"/>
    <property type="evidence" value="ECO:0007669"/>
    <property type="project" value="InterPro"/>
</dbReference>
<name>A0A0M4E0F8_DROBS</name>
<dbReference type="InterPro" id="IPR013594">
    <property type="entry name" value="Dynein_heavy_tail"/>
</dbReference>
<dbReference type="GO" id="GO:0051959">
    <property type="term" value="F:dynein light intermediate chain binding"/>
    <property type="evidence" value="ECO:0007669"/>
    <property type="project" value="InterPro"/>
</dbReference>